<dbReference type="OrthoDB" id="9806945at2"/>
<dbReference type="SUPFAM" id="SSF54593">
    <property type="entry name" value="Glyoxalase/Bleomycin resistance protein/Dihydroxybiphenyl dioxygenase"/>
    <property type="match status" value="1"/>
</dbReference>
<dbReference type="Gene3D" id="3.30.720.120">
    <property type="match status" value="1"/>
</dbReference>
<dbReference type="Gene3D" id="3.30.720.110">
    <property type="match status" value="1"/>
</dbReference>
<dbReference type="InterPro" id="IPR026275">
    <property type="entry name" value="Glyoxalase/dOase/EhpR"/>
</dbReference>
<reference evidence="3" key="1">
    <citation type="submission" date="2017-10" db="EMBL/GenBank/DDBJ databases">
        <authorList>
            <person name="Kravchenko I.K."/>
            <person name="Grouzdev D.S."/>
        </authorList>
    </citation>
    <scope>NUCLEOTIDE SEQUENCE [LARGE SCALE GENOMIC DNA]</scope>
    <source>
        <strain evidence="3">B2</strain>
    </source>
</reference>
<dbReference type="InterPro" id="IPR037523">
    <property type="entry name" value="VOC_core"/>
</dbReference>
<gene>
    <name evidence="2" type="ORF">CRT60_34935</name>
</gene>
<sequence length="145" mass="15218">MTASKAAAANPAAALALDFVLLYVDSPAASAAFYADLLGREPVEASPTFAMFKAGNGLMLGLWSRHTVEPAATAPGGGEIAFTVADEAAVRDLHADWSGRGLTILQPPTAMDFGHTFVAQDPDGHRLRVFAPNRGEEAHSEQVRS</sequence>
<dbReference type="PANTHER" id="PTHR36503:SF1">
    <property type="entry name" value="BLR2520 PROTEIN"/>
    <property type="match status" value="1"/>
</dbReference>
<accession>A0A2B8BB23</accession>
<comment type="caution">
    <text evidence="2">The sequence shown here is derived from an EMBL/GenBank/DDBJ whole genome shotgun (WGS) entry which is preliminary data.</text>
</comment>
<proteinExistence type="predicted"/>
<dbReference type="InterPro" id="IPR029068">
    <property type="entry name" value="Glyas_Bleomycin-R_OHBP_Dase"/>
</dbReference>
<dbReference type="EMBL" id="PDKW01000043">
    <property type="protein sequence ID" value="PGH54919.1"/>
    <property type="molecule type" value="Genomic_DNA"/>
</dbReference>
<evidence type="ECO:0000313" key="3">
    <source>
        <dbReference type="Proteomes" id="UP000225379"/>
    </source>
</evidence>
<evidence type="ECO:0000259" key="1">
    <source>
        <dbReference type="PROSITE" id="PS51819"/>
    </source>
</evidence>
<dbReference type="InterPro" id="IPR004360">
    <property type="entry name" value="Glyas_Fos-R_dOase_dom"/>
</dbReference>
<dbReference type="Proteomes" id="UP000225379">
    <property type="component" value="Unassembled WGS sequence"/>
</dbReference>
<name>A0A2B8BB23_9PROT</name>
<dbReference type="PANTHER" id="PTHR36503">
    <property type="entry name" value="BLR2520 PROTEIN"/>
    <property type="match status" value="1"/>
</dbReference>
<evidence type="ECO:0000313" key="2">
    <source>
        <dbReference type="EMBL" id="PGH54919.1"/>
    </source>
</evidence>
<dbReference type="PROSITE" id="PS51819">
    <property type="entry name" value="VOC"/>
    <property type="match status" value="1"/>
</dbReference>
<dbReference type="Pfam" id="PF00903">
    <property type="entry name" value="Glyoxalase"/>
    <property type="match status" value="1"/>
</dbReference>
<feature type="domain" description="VOC" evidence="1">
    <location>
        <begin position="16"/>
        <end position="132"/>
    </location>
</feature>
<protein>
    <submittedName>
        <fullName evidence="2">Drug:proton antiporter</fullName>
    </submittedName>
</protein>
<keyword evidence="3" id="KW-1185">Reference proteome</keyword>
<organism evidence="2 3">
    <name type="scientific">Azospirillum palustre</name>
    <dbReference type="NCBI Taxonomy" id="2044885"/>
    <lineage>
        <taxon>Bacteria</taxon>
        <taxon>Pseudomonadati</taxon>
        <taxon>Pseudomonadota</taxon>
        <taxon>Alphaproteobacteria</taxon>
        <taxon>Rhodospirillales</taxon>
        <taxon>Azospirillaceae</taxon>
        <taxon>Azospirillum</taxon>
    </lineage>
</organism>
<dbReference type="AlphaFoldDB" id="A0A2B8BB23"/>
<dbReference type="PIRSF" id="PIRSF039020">
    <property type="entry name" value="EhpR"/>
    <property type="match status" value="1"/>
</dbReference>
<dbReference type="RefSeq" id="WP_098740920.1">
    <property type="nucleotide sequence ID" value="NZ_PDKW01000043.1"/>
</dbReference>